<evidence type="ECO:0000313" key="3">
    <source>
        <dbReference type="EMBL" id="PKV15703.1"/>
    </source>
</evidence>
<dbReference type="Proteomes" id="UP000233748">
    <property type="component" value="Unassembled WGS sequence"/>
</dbReference>
<dbReference type="AlphaFoldDB" id="A0A2N3RGM5"/>
<feature type="transmembrane region" description="Helical" evidence="1">
    <location>
        <begin position="29"/>
        <end position="47"/>
    </location>
</feature>
<keyword evidence="1" id="KW-0812">Transmembrane</keyword>
<evidence type="ECO:0000313" key="4">
    <source>
        <dbReference type="Proteomes" id="UP000233720"/>
    </source>
</evidence>
<keyword evidence="1" id="KW-1133">Transmembrane helix</keyword>
<evidence type="ECO:0000313" key="5">
    <source>
        <dbReference type="Proteomes" id="UP000233748"/>
    </source>
</evidence>
<dbReference type="OrthoDB" id="9960744at2"/>
<organism evidence="2 4">
    <name type="scientific">Xanthomonas prunicola</name>
    <dbReference type="NCBI Taxonomy" id="2053930"/>
    <lineage>
        <taxon>Bacteria</taxon>
        <taxon>Pseudomonadati</taxon>
        <taxon>Pseudomonadota</taxon>
        <taxon>Gammaproteobacteria</taxon>
        <taxon>Lysobacterales</taxon>
        <taxon>Lysobacteraceae</taxon>
        <taxon>Xanthomonas</taxon>
    </lineage>
</organism>
<keyword evidence="1" id="KW-0472">Membrane</keyword>
<proteinExistence type="predicted"/>
<dbReference type="EMBL" id="PHKW01000007">
    <property type="protein sequence ID" value="PKV15703.1"/>
    <property type="molecule type" value="Genomic_DNA"/>
</dbReference>
<name>A0A2N3RGM5_9XANT</name>
<dbReference type="EMBL" id="PHKV01000006">
    <property type="protein sequence ID" value="PKV11629.1"/>
    <property type="molecule type" value="Genomic_DNA"/>
</dbReference>
<gene>
    <name evidence="2" type="ORF">XpruCFBP8353_17330</name>
    <name evidence="3" type="ORF">XpruCFBP8354_18450</name>
</gene>
<protein>
    <submittedName>
        <fullName evidence="2">Uncharacterized protein</fullName>
    </submittedName>
</protein>
<evidence type="ECO:0000313" key="2">
    <source>
        <dbReference type="EMBL" id="PKV11629.1"/>
    </source>
</evidence>
<keyword evidence="5" id="KW-1185">Reference proteome</keyword>
<comment type="caution">
    <text evidence="2">The sequence shown here is derived from an EMBL/GenBank/DDBJ whole genome shotgun (WGS) entry which is preliminary data.</text>
</comment>
<accession>A0A2N3RGM5</accession>
<sequence length="131" mass="14560">MRWCVIPWLTYASLLVLLRVTIVGPSDALAAAYGFGSLLVLGIPCLIGSARARRELEATDRKRWEQLTQFPGLGPGAYNGFAELAWIAQPASSIPEHVKPLWLNARRRLWIPIAWFLTGIPMIMLLSIGHP</sequence>
<reference evidence="4 5" key="1">
    <citation type="submission" date="2017-11" db="EMBL/GenBank/DDBJ databases">
        <title>Xanthomonas prunicola sp. nov., a novel pathogen that affects nectarine (Prunus persica var. nectarine) trees.</title>
        <authorList>
            <person name="Lopez M."/>
            <person name="Lopez-Soriano P."/>
            <person name="Garita-Cambronero J."/>
            <person name="Beltran C."/>
            <person name="Taghouti G."/>
            <person name="Portier P."/>
            <person name="Cubero J."/>
            <person name="Fischer-Le Saux M."/>
            <person name="Marco-Noales E."/>
        </authorList>
    </citation>
    <scope>NUCLEOTIDE SEQUENCE [LARGE SCALE GENOMIC DNA]</scope>
    <source>
        <strain evidence="2 4">CFBP8353</strain>
        <strain evidence="3 5">CFBP8354</strain>
    </source>
</reference>
<evidence type="ECO:0000256" key="1">
    <source>
        <dbReference type="SAM" id="Phobius"/>
    </source>
</evidence>
<feature type="transmembrane region" description="Helical" evidence="1">
    <location>
        <begin position="109"/>
        <end position="128"/>
    </location>
</feature>
<dbReference type="Proteomes" id="UP000233720">
    <property type="component" value="Unassembled WGS sequence"/>
</dbReference>